<dbReference type="FunFam" id="1.20.1250.20:FF:000218">
    <property type="entry name" value="facilitated trehalose transporter Tret1"/>
    <property type="match status" value="1"/>
</dbReference>
<dbReference type="InterPro" id="IPR050549">
    <property type="entry name" value="MFS_Trehalose_Transporter"/>
</dbReference>
<dbReference type="InterPro" id="IPR036259">
    <property type="entry name" value="MFS_trans_sf"/>
</dbReference>
<evidence type="ECO:0000256" key="7">
    <source>
        <dbReference type="ARBA" id="ARBA00023136"/>
    </source>
</evidence>
<dbReference type="InterPro" id="IPR005828">
    <property type="entry name" value="MFS_sugar_transport-like"/>
</dbReference>
<dbReference type="PANTHER" id="PTHR48021:SF47">
    <property type="entry name" value="GH17672P"/>
    <property type="match status" value="1"/>
</dbReference>
<dbReference type="PROSITE" id="PS00216">
    <property type="entry name" value="SUGAR_TRANSPORT_1"/>
    <property type="match status" value="1"/>
</dbReference>
<feature type="transmembrane region" description="Helical" evidence="9">
    <location>
        <begin position="60"/>
        <end position="81"/>
    </location>
</feature>
<evidence type="ECO:0000256" key="3">
    <source>
        <dbReference type="ARBA" id="ARBA00022475"/>
    </source>
</evidence>
<keyword evidence="8" id="KW-0325">Glycoprotein</keyword>
<keyword evidence="4" id="KW-0762">Sugar transport</keyword>
<dbReference type="InterPro" id="IPR020846">
    <property type="entry name" value="MFS_dom"/>
</dbReference>
<proteinExistence type="predicted"/>
<keyword evidence="12" id="KW-1185">Reference proteome</keyword>
<feature type="transmembrane region" description="Helical" evidence="9">
    <location>
        <begin position="88"/>
        <end position="108"/>
    </location>
</feature>
<dbReference type="PROSITE" id="PS50850">
    <property type="entry name" value="MFS"/>
    <property type="match status" value="1"/>
</dbReference>
<dbReference type="PROSITE" id="PS00217">
    <property type="entry name" value="SUGAR_TRANSPORT_2"/>
    <property type="match status" value="1"/>
</dbReference>
<evidence type="ECO:0000256" key="4">
    <source>
        <dbReference type="ARBA" id="ARBA00022597"/>
    </source>
</evidence>
<evidence type="ECO:0000313" key="12">
    <source>
        <dbReference type="Proteomes" id="UP001152799"/>
    </source>
</evidence>
<feature type="domain" description="Major facilitator superfamily (MFS) profile" evidence="10">
    <location>
        <begin position="11"/>
        <end position="445"/>
    </location>
</feature>
<keyword evidence="7 9" id="KW-0472">Membrane</keyword>
<evidence type="ECO:0000256" key="2">
    <source>
        <dbReference type="ARBA" id="ARBA00022448"/>
    </source>
</evidence>
<evidence type="ECO:0000256" key="8">
    <source>
        <dbReference type="ARBA" id="ARBA00023180"/>
    </source>
</evidence>
<feature type="transmembrane region" description="Helical" evidence="9">
    <location>
        <begin position="390"/>
        <end position="414"/>
    </location>
</feature>
<comment type="subcellular location">
    <subcellularLocation>
        <location evidence="1">Cell membrane</location>
        <topology evidence="1">Multi-pass membrane protein</topology>
    </subcellularLocation>
</comment>
<keyword evidence="3" id="KW-1003">Cell membrane</keyword>
<feature type="transmembrane region" description="Helical" evidence="9">
    <location>
        <begin position="146"/>
        <end position="165"/>
    </location>
</feature>
<dbReference type="EMBL" id="OU892281">
    <property type="protein sequence ID" value="CAG9769150.1"/>
    <property type="molecule type" value="Genomic_DNA"/>
</dbReference>
<evidence type="ECO:0000256" key="1">
    <source>
        <dbReference type="ARBA" id="ARBA00004651"/>
    </source>
</evidence>
<feature type="transmembrane region" description="Helical" evidence="9">
    <location>
        <begin position="114"/>
        <end position="134"/>
    </location>
</feature>
<dbReference type="PRINTS" id="PR00171">
    <property type="entry name" value="SUGRTRNSPORT"/>
</dbReference>
<keyword evidence="2" id="KW-0813">Transport</keyword>
<dbReference type="Pfam" id="PF00083">
    <property type="entry name" value="Sugar_tr"/>
    <property type="match status" value="1"/>
</dbReference>
<reference evidence="11" key="1">
    <citation type="submission" date="2022-01" db="EMBL/GenBank/DDBJ databases">
        <authorList>
            <person name="King R."/>
        </authorList>
    </citation>
    <scope>NUCLEOTIDE SEQUENCE</scope>
</reference>
<dbReference type="Gene3D" id="1.20.1250.20">
    <property type="entry name" value="MFS general substrate transporter like domains"/>
    <property type="match status" value="1"/>
</dbReference>
<dbReference type="InterPro" id="IPR005829">
    <property type="entry name" value="Sugar_transporter_CS"/>
</dbReference>
<dbReference type="PROSITE" id="PS51257">
    <property type="entry name" value="PROKAR_LIPOPROTEIN"/>
    <property type="match status" value="1"/>
</dbReference>
<dbReference type="GO" id="GO:0022857">
    <property type="term" value="F:transmembrane transporter activity"/>
    <property type="evidence" value="ECO:0007669"/>
    <property type="project" value="InterPro"/>
</dbReference>
<feature type="transmembrane region" description="Helical" evidence="9">
    <location>
        <begin position="354"/>
        <end position="378"/>
    </location>
</feature>
<dbReference type="AlphaFoldDB" id="A0A9N9MPY4"/>
<evidence type="ECO:0000256" key="5">
    <source>
        <dbReference type="ARBA" id="ARBA00022692"/>
    </source>
</evidence>
<evidence type="ECO:0000313" key="11">
    <source>
        <dbReference type="EMBL" id="CAG9769150.1"/>
    </source>
</evidence>
<evidence type="ECO:0000256" key="6">
    <source>
        <dbReference type="ARBA" id="ARBA00022989"/>
    </source>
</evidence>
<keyword evidence="6 9" id="KW-1133">Transmembrane helix</keyword>
<name>A0A9N9MPY4_9CUCU</name>
<sequence length="458" mass="50068">MGYSGEKSARFAYFATLAASLTAFATGSCYSWTSPILPKLQSPDSDLNPLGEPVSTSESAWIVAAMSLGLIFGPALTIFLLKFSTKKYTLLLSIAPIVVAHATCMITYQPKMIILARFFMGVGTGAVWSVLGGFIAEISEDKNRGLLGSIPGVMSNFGSLLVYVLGPVLQIRYFSLVHLVPLILFYILFGFFVPDSPYDLLVGNRHEEAEISLMKLRGSKNIEKELAFMKDTIDSKDEDEVTLSVFFKERGLRKGLMICVLLMAFQQFSGILAVVSYAQTIFSLAGDSISPTLSVILLGIVGTVANIISSFLVDKMGRKILLTSSCIVEALSLFTLGVYFYMLNAGVDVSALSFVPVASLMIFMAFFNIALGIIPWIVAGELFHTSVKAIASTAISLSNFIFSFLVTMGFPYMVEYLGMSWTFWTFAMIMVVGSIFCVLVLPETKGKNFQDIQKLLNK</sequence>
<dbReference type="InterPro" id="IPR003663">
    <property type="entry name" value="Sugar/inositol_transpt"/>
</dbReference>
<organism evidence="11 12">
    <name type="scientific">Ceutorhynchus assimilis</name>
    <name type="common">cabbage seed weevil</name>
    <dbReference type="NCBI Taxonomy" id="467358"/>
    <lineage>
        <taxon>Eukaryota</taxon>
        <taxon>Metazoa</taxon>
        <taxon>Ecdysozoa</taxon>
        <taxon>Arthropoda</taxon>
        <taxon>Hexapoda</taxon>
        <taxon>Insecta</taxon>
        <taxon>Pterygota</taxon>
        <taxon>Neoptera</taxon>
        <taxon>Endopterygota</taxon>
        <taxon>Coleoptera</taxon>
        <taxon>Polyphaga</taxon>
        <taxon>Cucujiformia</taxon>
        <taxon>Curculionidae</taxon>
        <taxon>Ceutorhynchinae</taxon>
        <taxon>Ceutorhynchus</taxon>
    </lineage>
</organism>
<evidence type="ECO:0000256" key="9">
    <source>
        <dbReference type="SAM" id="Phobius"/>
    </source>
</evidence>
<feature type="transmembrane region" description="Helical" evidence="9">
    <location>
        <begin position="320"/>
        <end position="342"/>
    </location>
</feature>
<feature type="transmembrane region" description="Helical" evidence="9">
    <location>
        <begin position="420"/>
        <end position="441"/>
    </location>
</feature>
<keyword evidence="5 9" id="KW-0812">Transmembrane</keyword>
<evidence type="ECO:0000259" key="10">
    <source>
        <dbReference type="PROSITE" id="PS50850"/>
    </source>
</evidence>
<dbReference type="OrthoDB" id="4142200at2759"/>
<gene>
    <name evidence="11" type="ORF">CEUTPL_LOCUS9666</name>
</gene>
<feature type="transmembrane region" description="Helical" evidence="9">
    <location>
        <begin position="256"/>
        <end position="277"/>
    </location>
</feature>
<protein>
    <recommendedName>
        <fullName evidence="10">Major facilitator superfamily (MFS) profile domain-containing protein</fullName>
    </recommendedName>
</protein>
<accession>A0A9N9MPY4</accession>
<feature type="transmembrane region" description="Helical" evidence="9">
    <location>
        <begin position="171"/>
        <end position="193"/>
    </location>
</feature>
<feature type="transmembrane region" description="Helical" evidence="9">
    <location>
        <begin position="289"/>
        <end position="313"/>
    </location>
</feature>
<dbReference type="GO" id="GO:0005886">
    <property type="term" value="C:plasma membrane"/>
    <property type="evidence" value="ECO:0007669"/>
    <property type="project" value="UniProtKB-SubCell"/>
</dbReference>
<dbReference type="SUPFAM" id="SSF103473">
    <property type="entry name" value="MFS general substrate transporter"/>
    <property type="match status" value="1"/>
</dbReference>
<dbReference type="PANTHER" id="PTHR48021">
    <property type="match status" value="1"/>
</dbReference>
<feature type="transmembrane region" description="Helical" evidence="9">
    <location>
        <begin position="12"/>
        <end position="33"/>
    </location>
</feature>
<dbReference type="Proteomes" id="UP001152799">
    <property type="component" value="Chromosome 5"/>
</dbReference>